<evidence type="ECO:0000259" key="1">
    <source>
        <dbReference type="Pfam" id="PF18962"/>
    </source>
</evidence>
<reference evidence="2 3" key="1">
    <citation type="journal article" date="2015" name="Microbiome">
        <title>Genomic resolution of linkages in carbon, nitrogen, and sulfur cycling among widespread estuary sediment bacteria.</title>
        <authorList>
            <person name="Baker B.J."/>
            <person name="Lazar C.S."/>
            <person name="Teske A.P."/>
            <person name="Dick G.J."/>
        </authorList>
    </citation>
    <scope>NUCLEOTIDE SEQUENCE [LARGE SCALE GENOMIC DNA]</scope>
    <source>
        <strain evidence="2">DG_78</strain>
    </source>
</reference>
<feature type="non-terminal residue" evidence="2">
    <location>
        <position position="1"/>
    </location>
</feature>
<sequence>VSNNIIVYRSNDDVWYVRNTGTSWSDPVNISNSSDISAYPSGAIIPNVYPGKLFVVWTEKIDDEYYLLRKIITLKNPTPKHRNIQGSEELITRPFAFEGLHPNPTKGILNIRFNSPDERNVVMKMYDVVGRFVEKIFDGKALIGMNEVIISPRNLAAGVYFVKLKAEGYEKVERIVFIE</sequence>
<name>A0A0S7YHS9_UNCT6</name>
<comment type="caution">
    <text evidence="2">The sequence shown here is derived from an EMBL/GenBank/DDBJ whole genome shotgun (WGS) entry which is preliminary data.</text>
</comment>
<evidence type="ECO:0000313" key="3">
    <source>
        <dbReference type="Proteomes" id="UP000051012"/>
    </source>
</evidence>
<dbReference type="NCBIfam" id="TIGR04183">
    <property type="entry name" value="Por_Secre_tail"/>
    <property type="match status" value="1"/>
</dbReference>
<dbReference type="AlphaFoldDB" id="A0A0S7YHS9"/>
<dbReference type="Pfam" id="PF18962">
    <property type="entry name" value="Por_Secre_tail"/>
    <property type="match status" value="1"/>
</dbReference>
<accession>A0A0S7YHS9</accession>
<evidence type="ECO:0000313" key="2">
    <source>
        <dbReference type="EMBL" id="KPJ73785.1"/>
    </source>
</evidence>
<feature type="domain" description="Secretion system C-terminal sorting" evidence="1">
    <location>
        <begin position="101"/>
        <end position="176"/>
    </location>
</feature>
<dbReference type="Proteomes" id="UP000051012">
    <property type="component" value="Unassembled WGS sequence"/>
</dbReference>
<proteinExistence type="predicted"/>
<dbReference type="InterPro" id="IPR026444">
    <property type="entry name" value="Secre_tail"/>
</dbReference>
<gene>
    <name evidence="2" type="ORF">AMJ52_03230</name>
</gene>
<protein>
    <recommendedName>
        <fullName evidence="1">Secretion system C-terminal sorting domain-containing protein</fullName>
    </recommendedName>
</protein>
<organism evidence="2 3">
    <name type="scientific">candidate division TA06 bacterium DG_78</name>
    <dbReference type="NCBI Taxonomy" id="1703772"/>
    <lineage>
        <taxon>Bacteria</taxon>
        <taxon>Bacteria division TA06</taxon>
    </lineage>
</organism>
<dbReference type="EMBL" id="LJNI01000028">
    <property type="protein sequence ID" value="KPJ73785.1"/>
    <property type="molecule type" value="Genomic_DNA"/>
</dbReference>